<dbReference type="Gene3D" id="2.130.10.10">
    <property type="entry name" value="YVTN repeat-like/Quinoprotein amine dehydrogenase"/>
    <property type="match status" value="1"/>
</dbReference>
<organism evidence="5 6">
    <name type="scientific">Pseudallescheria apiosperma</name>
    <name type="common">Scedosporium apiospermum</name>
    <dbReference type="NCBI Taxonomy" id="563466"/>
    <lineage>
        <taxon>Eukaryota</taxon>
        <taxon>Fungi</taxon>
        <taxon>Dikarya</taxon>
        <taxon>Ascomycota</taxon>
        <taxon>Pezizomycotina</taxon>
        <taxon>Sordariomycetes</taxon>
        <taxon>Hypocreomycetidae</taxon>
        <taxon>Microascales</taxon>
        <taxon>Microascaceae</taxon>
        <taxon>Scedosporium</taxon>
    </lineage>
</organism>
<dbReference type="AlphaFoldDB" id="A0A084GHI3"/>
<evidence type="ECO:0000256" key="3">
    <source>
        <dbReference type="ARBA" id="ARBA00023242"/>
    </source>
</evidence>
<evidence type="ECO:0000256" key="4">
    <source>
        <dbReference type="SAM" id="MobiDB-lite"/>
    </source>
</evidence>
<feature type="compositionally biased region" description="Basic and acidic residues" evidence="4">
    <location>
        <begin position="133"/>
        <end position="149"/>
    </location>
</feature>
<dbReference type="GO" id="GO:0005634">
    <property type="term" value="C:nucleus"/>
    <property type="evidence" value="ECO:0007669"/>
    <property type="project" value="UniProtKB-SubCell"/>
</dbReference>
<feature type="compositionally biased region" description="Basic residues" evidence="4">
    <location>
        <begin position="714"/>
        <end position="723"/>
    </location>
</feature>
<accession>A0A084GHI3</accession>
<reference evidence="5 6" key="1">
    <citation type="journal article" date="2014" name="Genome Announc.">
        <title>Draft genome sequence of the pathogenic fungus Scedosporium apiospermum.</title>
        <authorList>
            <person name="Vandeputte P."/>
            <person name="Ghamrawi S."/>
            <person name="Rechenmann M."/>
            <person name="Iltis A."/>
            <person name="Giraud S."/>
            <person name="Fleury M."/>
            <person name="Thornton C."/>
            <person name="Delhaes L."/>
            <person name="Meyer W."/>
            <person name="Papon N."/>
            <person name="Bouchara J.P."/>
        </authorList>
    </citation>
    <scope>NUCLEOTIDE SEQUENCE [LARGE SCALE GENOMIC DNA]</scope>
    <source>
        <strain evidence="5 6">IHEM 14462</strain>
    </source>
</reference>
<dbReference type="PANTHER" id="PTHR15052:SF2">
    <property type="entry name" value="GENERAL TRANSCRIPTION FACTOR 3C POLYPEPTIDE 2"/>
    <property type="match status" value="1"/>
</dbReference>
<comment type="caution">
    <text evidence="5">The sequence shown here is derived from an EMBL/GenBank/DDBJ whole genome shotgun (WGS) entry which is preliminary data.</text>
</comment>
<dbReference type="SUPFAM" id="SSF50978">
    <property type="entry name" value="WD40 repeat-like"/>
    <property type="match status" value="1"/>
</dbReference>
<evidence type="ECO:0000313" key="5">
    <source>
        <dbReference type="EMBL" id="KEZ46795.1"/>
    </source>
</evidence>
<dbReference type="OMA" id="DWGDLRR"/>
<dbReference type="KEGG" id="sapo:SAPIO_CDS0093"/>
<feature type="compositionally biased region" description="Acidic residues" evidence="4">
    <location>
        <begin position="71"/>
        <end position="127"/>
    </location>
</feature>
<name>A0A084GHI3_PSEDA</name>
<dbReference type="GO" id="GO:0000127">
    <property type="term" value="C:transcription factor TFIIIC complex"/>
    <property type="evidence" value="ECO:0007669"/>
    <property type="project" value="TreeGrafter"/>
</dbReference>
<dbReference type="InterPro" id="IPR052416">
    <property type="entry name" value="GTF3C_component"/>
</dbReference>
<gene>
    <name evidence="5" type="ORF">SAPIO_CDS0093</name>
</gene>
<comment type="subcellular location">
    <subcellularLocation>
        <location evidence="1">Nucleus</location>
    </subcellularLocation>
</comment>
<feature type="compositionally biased region" description="Acidic residues" evidence="4">
    <location>
        <begin position="728"/>
        <end position="751"/>
    </location>
</feature>
<dbReference type="VEuPathDB" id="FungiDB:SAPIO_CDS0093"/>
<dbReference type="EMBL" id="JOWA01000011">
    <property type="protein sequence ID" value="KEZ46795.1"/>
    <property type="molecule type" value="Genomic_DNA"/>
</dbReference>
<keyword evidence="3" id="KW-0539">Nucleus</keyword>
<evidence type="ECO:0000313" key="6">
    <source>
        <dbReference type="Proteomes" id="UP000028545"/>
    </source>
</evidence>
<feature type="compositionally biased region" description="Basic residues" evidence="4">
    <location>
        <begin position="1"/>
        <end position="12"/>
    </location>
</feature>
<evidence type="ECO:0000256" key="2">
    <source>
        <dbReference type="ARBA" id="ARBA00023163"/>
    </source>
</evidence>
<evidence type="ECO:0000256" key="1">
    <source>
        <dbReference type="ARBA" id="ARBA00004123"/>
    </source>
</evidence>
<keyword evidence="6" id="KW-1185">Reference proteome</keyword>
<dbReference type="RefSeq" id="XP_016646594.1">
    <property type="nucleotide sequence ID" value="XM_016782961.1"/>
</dbReference>
<dbReference type="GO" id="GO:0006383">
    <property type="term" value="P:transcription by RNA polymerase III"/>
    <property type="evidence" value="ECO:0007669"/>
    <property type="project" value="TreeGrafter"/>
</dbReference>
<dbReference type="InterPro" id="IPR015943">
    <property type="entry name" value="WD40/YVTN_repeat-like_dom_sf"/>
</dbReference>
<feature type="region of interest" description="Disordered" evidence="4">
    <location>
        <begin position="1"/>
        <end position="158"/>
    </location>
</feature>
<dbReference type="HOGENOM" id="CLU_015565_0_0_1"/>
<dbReference type="PANTHER" id="PTHR15052">
    <property type="entry name" value="RNA POLYMERASE III TRANSCRIPTION INITIATION FACTOR COMPLEX SUBUNIT"/>
    <property type="match status" value="1"/>
</dbReference>
<keyword evidence="2" id="KW-0804">Transcription</keyword>
<feature type="region of interest" description="Disordered" evidence="4">
    <location>
        <begin position="707"/>
        <end position="768"/>
    </location>
</feature>
<dbReference type="InterPro" id="IPR036322">
    <property type="entry name" value="WD40_repeat_dom_sf"/>
</dbReference>
<dbReference type="Proteomes" id="UP000028545">
    <property type="component" value="Unassembled WGS sequence"/>
</dbReference>
<dbReference type="GeneID" id="27718245"/>
<proteinExistence type="predicted"/>
<dbReference type="OrthoDB" id="4703at2759"/>
<protein>
    <submittedName>
        <fullName evidence="5">Transcription factor tfiiic complex subunit</fullName>
    </submittedName>
</protein>
<sequence length="816" mass="90913">MPPLRRSTRLRRPVSAGADPESEPEEEVTVLALMPKSRKPRRNASAARAAVEGSENDAERGDSEVARAPGDEDAGSEAASGEDEEVGEESEIEGGEYQQEGDEEDGDEDEVESASSEDQDEEEESSAESDASAEIRVRKAEEKTGKADVDPNEIEPYPFSKKTTRAYEGPFKRQRKTPHIFQYMYGPDEAHTMLAYNMLNRWYGLDTLPERPTDDDSTIPIRTPWLPPGFEASQQQAWSEWIERYRKDENIRERQKCVKLSKAGMAPYLVKPEGNLVVLLGPYGEQTEATFPGGANRAISLNELDLPIDGNTSRGGAKHPKGWMFDVGGLVLSLAWAPRVDKTDQVLALCVVPHSDQHHPNTAEKDAYKGSRKHGIIQFWKFSAKKGKFDIMVPKADPAILLRTLMFDWGRARRIKWCPVAPADESLLGLLGVLTGDGKVRVLEVENVKPKERSTFSKVETSMFTLSIPDEDGVEATAFAWVNTNRIVVGYTDGTLALWSLYPLVLLSRHPIHTTYIVDIATGYPSRPYLVASSPVSGFPALIDFTCPAYETTGFTRTTITTQPNLLQWHDHLQGFLSCYPSGSVTETSVGFMHHRYFPHVRRVADSPSLLTCLAAGYTHPFLLTGLRDGSVWACNGSKKIFASRQDRPLKLKVFEHEFRPAERFDGPGSEEAAAEEKFKGVRGAARILQGWEEEANVWRIDRRRSIRNTGQKKATRTPKKKMKKDEEGDQEGENEEEEDGGPMEVDDEEQNSAAEVSGDGDDEPVSKDTRALINHEPFTRIMVMEWNPNLEHGFWAAIATASGLVRVMDLAKGET</sequence>